<dbReference type="OrthoDB" id="102511at2759"/>
<dbReference type="GO" id="GO:0006606">
    <property type="term" value="P:protein import into nucleus"/>
    <property type="evidence" value="ECO:0007669"/>
    <property type="project" value="TreeGrafter"/>
</dbReference>
<evidence type="ECO:0000313" key="3">
    <source>
        <dbReference type="Proteomes" id="UP000294530"/>
    </source>
</evidence>
<dbReference type="GeneID" id="94351046"/>
<protein>
    <submittedName>
        <fullName evidence="2">Uncharacterized protein</fullName>
    </submittedName>
</protein>
<gene>
    <name evidence="2" type="ORF">CCR75_007314</name>
</gene>
<dbReference type="KEGG" id="blac:94351046"/>
<comment type="caution">
    <text evidence="2">The sequence shown here is derived from an EMBL/GenBank/DDBJ whole genome shotgun (WGS) entry which is preliminary data.</text>
</comment>
<dbReference type="RefSeq" id="XP_067816588.1">
    <property type="nucleotide sequence ID" value="XM_067965375.1"/>
</dbReference>
<evidence type="ECO:0000256" key="1">
    <source>
        <dbReference type="SAM" id="MobiDB-lite"/>
    </source>
</evidence>
<reference evidence="2 3" key="1">
    <citation type="journal article" date="2021" name="Genome Biol.">
        <title>AFLAP: assembly-free linkage analysis pipeline using k-mers from genome sequencing data.</title>
        <authorList>
            <person name="Fletcher K."/>
            <person name="Zhang L."/>
            <person name="Gil J."/>
            <person name="Han R."/>
            <person name="Cavanaugh K."/>
            <person name="Michelmore R."/>
        </authorList>
    </citation>
    <scope>NUCLEOTIDE SEQUENCE [LARGE SCALE GENOMIC DNA]</scope>
    <source>
        <strain evidence="2 3">SF5</strain>
    </source>
</reference>
<dbReference type="GO" id="GO:0044611">
    <property type="term" value="C:nuclear pore inner ring"/>
    <property type="evidence" value="ECO:0007669"/>
    <property type="project" value="TreeGrafter"/>
</dbReference>
<dbReference type="Proteomes" id="UP000294530">
    <property type="component" value="Unassembled WGS sequence"/>
</dbReference>
<dbReference type="PANTHER" id="PTHR31431">
    <property type="entry name" value="NUCLEOPORIN NUP188 HOMOLOG"/>
    <property type="match status" value="1"/>
</dbReference>
<proteinExistence type="predicted"/>
<dbReference type="GO" id="GO:0006405">
    <property type="term" value="P:RNA export from nucleus"/>
    <property type="evidence" value="ECO:0007669"/>
    <property type="project" value="TreeGrafter"/>
</dbReference>
<dbReference type="GO" id="GO:0017056">
    <property type="term" value="F:structural constituent of nuclear pore"/>
    <property type="evidence" value="ECO:0007669"/>
    <property type="project" value="InterPro"/>
</dbReference>
<dbReference type="PANTHER" id="PTHR31431:SF1">
    <property type="entry name" value="NUCLEOPORIN NUP188"/>
    <property type="match status" value="1"/>
</dbReference>
<feature type="region of interest" description="Disordered" evidence="1">
    <location>
        <begin position="2013"/>
        <end position="2037"/>
    </location>
</feature>
<dbReference type="EMBL" id="SHOA02000006">
    <property type="protein sequence ID" value="TDH67089.1"/>
    <property type="molecule type" value="Genomic_DNA"/>
</dbReference>
<organism evidence="2 3">
    <name type="scientific">Bremia lactucae</name>
    <name type="common">Lettuce downy mildew</name>
    <dbReference type="NCBI Taxonomy" id="4779"/>
    <lineage>
        <taxon>Eukaryota</taxon>
        <taxon>Sar</taxon>
        <taxon>Stramenopiles</taxon>
        <taxon>Oomycota</taxon>
        <taxon>Peronosporomycetes</taxon>
        <taxon>Peronosporales</taxon>
        <taxon>Peronosporaceae</taxon>
        <taxon>Bremia</taxon>
    </lineage>
</organism>
<keyword evidence="3" id="KW-1185">Reference proteome</keyword>
<name>A0A976FIC8_BRELC</name>
<accession>A0A976FIC8</accession>
<dbReference type="InterPro" id="IPR044840">
    <property type="entry name" value="Nup188"/>
</dbReference>
<sequence>MARTRIEALRTPTQVLSWLRRSRHEGLSPIEVLSAIRSIYGVVPLGGRVGGVDGATPRATPNPSALTIISGNERGQISGKSSSTLNDEELWQFLLSSVQLPMSGDQQGLRKALESLQDQRKLRMPQDIEALKCHYFLERRAFFAVRLELFRIAQKPQHLHAQAAKEIVNELLKEGLRETLLDEVYGRQFVRPPRFGGVGAAERQALQAWGVQFLEEEALSRELLLLTLVESSEKTTIARALEMVKTIHNWDDSVLDMVFSTSRNVVLEVQEKARRLTYVGLVLALQLLQTSEAGQEFNTLRLETTDFFLAEWGQDSELNDVISPVPGVLLLAWTALLGRYYNQIESSASNIEQRNELQQLLQQTLSAAERRQSFQCLNALLHSLVSHFENAEDSSAALLHPLSLHVKKVWEMPTVATATGSRRHKTNFAHYPTCYDRIRRFQHVMANFLNDMLSTLGFMEQLTQASQIHAMVQFVLPVLLNARVAKKVLGIDVQDDEMMNIAISEDGSALKDLWTKTRALLPESLLSNMEMGAALCCQYQDVSSSAVLRQVLKHFKSPCLNGMEGLEIMHRLCRPVPPAEYFRNIAGNSGRVECVHSFAYNEAGGQVVVPVGTFGVIMPNGEEEQVEWKIIDEEHQKMFSLWDLLIIRANRLMKGLQSMSLGDICRYHTDDVGVVTAFFHFITQIGHQQDGGQVMLEEMQRQWGEARLRQWWKEWQLPFPEKYLPELMRQHVALPTLLSASSENLVSWGIWDRQVRERILALCGQTQQCNNSDMSSTDALARDGSTQLLRLVLQVLGSFLRTTLGTSDDGENKTYLSFVNASLLTLQTLLATSFGVSVLVTSLRQIERDESVEVIIQSAKKIFEVNERLYGVYSVVLATQEIIMSVVRWFLANEAQALADAPFDNVQSPAFVAMERLWFVSAADFAIQVLLTQESWKFASGRERCEILERCYRLLYVLVSPRKCLSEQNEIIPAFEAALRETLATDMLLLNNLLHSCSVALPLMQATHWNSAMLSRSRNDALSKAENYSSLMHESVIDGVEVDRAQLESLVTTCLQIVKVLLANEDFRKDVEAARMILLTPIDGPTKRNSLTLVTLCGLYLEYDADESPGLAYWSLQILQRAAVVLDSRSARASDDVSLMHSLVHGDEDITRLRSIFAHQLRDSSPQQSTVRTNMMDMLTLCLRHQPSFLALLLFGSKSGHNELEKEKFEENLLPIAAMLEGFVETSEKQLERSSDFFCALLTFLVHVWEGANNRRSGLHFQIMNALRKSDAFWPNVTQALKVHMPLDSMEERGTLDLELAAATAQSKGDVENRSISYVGRSSAYGYLARGLILHLVSCEWHNRAKRQSDHPLVNVLKSFEKEGLYSYWLRTFTRLDYSPTQLKQHATSIRRACIGKRPARDLLDDLPVERTSMYYEGIICDANTLKWQLSKNGTFKQQTRSVDIRAFKLVQWSNSQAAYLHAQLYSLAKWKAFMELCCLRNGVTGDTENTSAPVQLKRPELIYSSPRIMNNVSNGMSTSIALNSVDLLSDSRFIDDRTIFGMIQMLVNVIEIRVKRFDTQDKTLDYFMLIYFRDLTQLLISMLHHQLCIATTIEMKSFQTRQHSEMSSTDSDLQLDANTTLDVLAVIEKMMCLVHASIKQETRDLQISSGNSTLSDKLTVVPLLCRIITNFASKVDIVATDMHASLFIVTLLLVRHWRKLSTQTTGFDDNVSPFKPLLQAKLIGHCKAVIDLYHERKHFEQSVQSLYQLSCCLFQEILSSCGFADSHKSPLSMGIVTSPLFKKLEHELEGLDTFFHLLVQQLRLGSFEKEDIARHEAVYHVLQGLTAVVWDPANGELCRHVMLHNIKSRPSTGLLTILAIELLPVLQDQMKREATNSKLRGYVKSGTDKLQRSMAHRMWCLVLNFVSGLLCMSTRLDVAYVWVFMSHAEPLLLAAIEPGNCSRLTRAIVAEHQAYLRFLYGLSKTAVTRRSWRQAFPKNFVVLMEQSRHLLRRACVLLSTLSFEKSRLCKEKSQKQHSRGSGKAGVKLPKSPRSPSSFPLVHEDLLHDQLQAVDAKDKQEVTQFRRAMEAELVEIVRISSLMLVKWTASITDRDAILVVNGVRYVDEEQLVPLLSFDPPSEARSMDSSPSLGHLGLAMKFIFDELLMGNEMTSTTPKKGKEVMENAMDACALLFLKTYMLHLEQYELADRDCKEFKTLFSQLCARLCSVENVGFDKDLLNHIGKV</sequence>
<evidence type="ECO:0000313" key="2">
    <source>
        <dbReference type="EMBL" id="TDH67089.1"/>
    </source>
</evidence>